<gene>
    <name evidence="2" type="ORF">Q5P01_010333</name>
</gene>
<feature type="compositionally biased region" description="Basic and acidic residues" evidence="1">
    <location>
        <begin position="119"/>
        <end position="132"/>
    </location>
</feature>
<keyword evidence="3" id="KW-1185">Reference proteome</keyword>
<name>A0AA88MXN5_CHASR</name>
<dbReference type="EMBL" id="JAUPFM010000007">
    <property type="protein sequence ID" value="KAK2847334.1"/>
    <property type="molecule type" value="Genomic_DNA"/>
</dbReference>
<evidence type="ECO:0000256" key="1">
    <source>
        <dbReference type="SAM" id="MobiDB-lite"/>
    </source>
</evidence>
<feature type="region of interest" description="Disordered" evidence="1">
    <location>
        <begin position="35"/>
        <end position="54"/>
    </location>
</feature>
<accession>A0AA88MXN5</accession>
<organism evidence="2 3">
    <name type="scientific">Channa striata</name>
    <name type="common">Snakehead murrel</name>
    <name type="synonym">Ophicephalus striatus</name>
    <dbReference type="NCBI Taxonomy" id="64152"/>
    <lineage>
        <taxon>Eukaryota</taxon>
        <taxon>Metazoa</taxon>
        <taxon>Chordata</taxon>
        <taxon>Craniata</taxon>
        <taxon>Vertebrata</taxon>
        <taxon>Euteleostomi</taxon>
        <taxon>Actinopterygii</taxon>
        <taxon>Neopterygii</taxon>
        <taxon>Teleostei</taxon>
        <taxon>Neoteleostei</taxon>
        <taxon>Acanthomorphata</taxon>
        <taxon>Anabantaria</taxon>
        <taxon>Anabantiformes</taxon>
        <taxon>Channoidei</taxon>
        <taxon>Channidae</taxon>
        <taxon>Channa</taxon>
    </lineage>
</organism>
<feature type="region of interest" description="Disordered" evidence="1">
    <location>
        <begin position="111"/>
        <end position="132"/>
    </location>
</feature>
<proteinExistence type="predicted"/>
<comment type="caution">
    <text evidence="2">The sequence shown here is derived from an EMBL/GenBank/DDBJ whole genome shotgun (WGS) entry which is preliminary data.</text>
</comment>
<feature type="region of interest" description="Disordered" evidence="1">
    <location>
        <begin position="1"/>
        <end position="24"/>
    </location>
</feature>
<protein>
    <submittedName>
        <fullName evidence="2">Uncharacterized protein</fullName>
    </submittedName>
</protein>
<dbReference type="Proteomes" id="UP001187415">
    <property type="component" value="Unassembled WGS sequence"/>
</dbReference>
<evidence type="ECO:0000313" key="2">
    <source>
        <dbReference type="EMBL" id="KAK2847334.1"/>
    </source>
</evidence>
<dbReference type="AlphaFoldDB" id="A0AA88MXN5"/>
<sequence length="172" mass="19538">MKSELDWGFRMSQQQEEEEDEAMGWGGAMAEWWDEQQSSNEEARAGWLAGDQGRQKSRLMSPLEKHISENEALSLALCIVLLEDGCGDVWVAVKAEGRGGKDSEQTALLSTRSTMDCESQARREREEQEKERYAEKRRWIQLTDSGHCSENAVFPLAGHHERTVQHIDSLKG</sequence>
<evidence type="ECO:0000313" key="3">
    <source>
        <dbReference type="Proteomes" id="UP001187415"/>
    </source>
</evidence>
<reference evidence="2" key="1">
    <citation type="submission" date="2023-07" db="EMBL/GenBank/DDBJ databases">
        <title>Chromosome-level Genome Assembly of Striped Snakehead (Channa striata).</title>
        <authorList>
            <person name="Liu H."/>
        </authorList>
    </citation>
    <scope>NUCLEOTIDE SEQUENCE</scope>
    <source>
        <strain evidence="2">Gz</strain>
        <tissue evidence="2">Muscle</tissue>
    </source>
</reference>